<evidence type="ECO:0000259" key="1">
    <source>
        <dbReference type="PROSITE" id="PS50943"/>
    </source>
</evidence>
<reference evidence="2 3" key="1">
    <citation type="submission" date="2020-11" db="EMBL/GenBank/DDBJ databases">
        <authorList>
            <person name="Kim M.K."/>
        </authorList>
    </citation>
    <scope>NUCLEOTIDE SEQUENCE [LARGE SCALE GENOMIC DNA]</scope>
    <source>
        <strain evidence="2 3">BT290</strain>
    </source>
</reference>
<dbReference type="InterPro" id="IPR010982">
    <property type="entry name" value="Lambda_DNA-bd_dom_sf"/>
</dbReference>
<dbReference type="RefSeq" id="WP_196263487.1">
    <property type="nucleotide sequence ID" value="NZ_JADQDN010000003.1"/>
</dbReference>
<dbReference type="CDD" id="cd00093">
    <property type="entry name" value="HTH_XRE"/>
    <property type="match status" value="1"/>
</dbReference>
<keyword evidence="3" id="KW-1185">Reference proteome</keyword>
<dbReference type="InterPro" id="IPR001387">
    <property type="entry name" value="Cro/C1-type_HTH"/>
</dbReference>
<accession>A0ABS0HS65</accession>
<dbReference type="Gene3D" id="1.10.260.40">
    <property type="entry name" value="lambda repressor-like DNA-binding domains"/>
    <property type="match status" value="1"/>
</dbReference>
<dbReference type="SMART" id="SM00530">
    <property type="entry name" value="HTH_XRE"/>
    <property type="match status" value="1"/>
</dbReference>
<name>A0ABS0HS65_9HYPH</name>
<evidence type="ECO:0000313" key="2">
    <source>
        <dbReference type="EMBL" id="MBF9196111.1"/>
    </source>
</evidence>
<gene>
    <name evidence="2" type="ORF">I2H36_08670</name>
</gene>
<comment type="caution">
    <text evidence="2">The sequence shown here is derived from an EMBL/GenBank/DDBJ whole genome shotgun (WGS) entry which is preliminary data.</text>
</comment>
<protein>
    <submittedName>
        <fullName evidence="2">Helix-turn-helix transcriptional regulator</fullName>
    </submittedName>
</protein>
<proteinExistence type="predicted"/>
<dbReference type="Proteomes" id="UP000611708">
    <property type="component" value="Unassembled WGS sequence"/>
</dbReference>
<dbReference type="PROSITE" id="PS50943">
    <property type="entry name" value="HTH_CROC1"/>
    <property type="match status" value="1"/>
</dbReference>
<dbReference type="Pfam" id="PF01381">
    <property type="entry name" value="HTH_3"/>
    <property type="match status" value="1"/>
</dbReference>
<evidence type="ECO:0000313" key="3">
    <source>
        <dbReference type="Proteomes" id="UP000611708"/>
    </source>
</evidence>
<dbReference type="SUPFAM" id="SSF47413">
    <property type="entry name" value="lambda repressor-like DNA-binding domains"/>
    <property type="match status" value="1"/>
</dbReference>
<feature type="domain" description="HTH cro/C1-type" evidence="1">
    <location>
        <begin position="52"/>
        <end position="106"/>
    </location>
</feature>
<organism evidence="2 3">
    <name type="scientific">Microvirga terrestris</name>
    <dbReference type="NCBI Taxonomy" id="2791024"/>
    <lineage>
        <taxon>Bacteria</taxon>
        <taxon>Pseudomonadati</taxon>
        <taxon>Pseudomonadota</taxon>
        <taxon>Alphaproteobacteria</taxon>
        <taxon>Hyphomicrobiales</taxon>
        <taxon>Methylobacteriaceae</taxon>
        <taxon>Microvirga</taxon>
    </lineage>
</organism>
<sequence length="116" mass="12897">MVAASIGEYPILEYPILGYPKFGCFWSAGSKTGASTLTSTHPDLYRRILALLVQTRKAAGLTQTEVARRLGQRQTFVSKYELGERRLDVAEYIEISRAIGADPHALIRDAEHETSK</sequence>
<dbReference type="EMBL" id="JADQDN010000003">
    <property type="protein sequence ID" value="MBF9196111.1"/>
    <property type="molecule type" value="Genomic_DNA"/>
</dbReference>